<sequence>MACRSTFPQRYGSESSDFAATPLSQSSFFSQQSLQDEERLEETDWTISIKLAEVCGSGSNYAHLPTLTGYENWAEWDEALKNAALAERVAKVLDSSFQRPMRPADDCSTKEWNHWVHQAAYWDRLNDNLLSGIRMHCSQFLLQRIPSTTPARDAYRILSDHCNKRRAHVVADLVDELLHDNLDNYASVREYSRVFKERLDEINRLALNWQITEELSQLWYLSNLGETFKHFRSTIYKNHQGNGSGQPITLGHLMERAEDEFTRTQIEDKFRKRPLTTITPNNAPDQKVSSENTWVTSSSNYNHASSPRNQRQPRDNTDNAPTTSRIDLSASPGYQIIGSAPTATESKCLDWIFINTVPHHICCQRFMFTEYRQFSTPKTLNGGGITGAAILATGTVPIVVNTGSTTTKITLQNVLHVPSMHTNLVSIGAITERPGVKYVQTKEFANVLDGKEVHFRGITLCGFKHLDYSYAESAALWSKPGFIGNPTKYLTSSTSPSL</sequence>
<dbReference type="Pfam" id="PF22936">
    <property type="entry name" value="Pol_BBD"/>
    <property type="match status" value="1"/>
</dbReference>
<keyword evidence="4" id="KW-1185">Reference proteome</keyword>
<evidence type="ECO:0000313" key="4">
    <source>
        <dbReference type="Proteomes" id="UP001642502"/>
    </source>
</evidence>
<gene>
    <name evidence="3" type="ORF">SEPCBS119000_004653</name>
</gene>
<feature type="compositionally biased region" description="Polar residues" evidence="1">
    <location>
        <begin position="276"/>
        <end position="310"/>
    </location>
</feature>
<organism evidence="3 4">
    <name type="scientific">Sporothrix epigloea</name>
    <dbReference type="NCBI Taxonomy" id="1892477"/>
    <lineage>
        <taxon>Eukaryota</taxon>
        <taxon>Fungi</taxon>
        <taxon>Dikarya</taxon>
        <taxon>Ascomycota</taxon>
        <taxon>Pezizomycotina</taxon>
        <taxon>Sordariomycetes</taxon>
        <taxon>Sordariomycetidae</taxon>
        <taxon>Ophiostomatales</taxon>
        <taxon>Ophiostomataceae</taxon>
        <taxon>Sporothrix</taxon>
    </lineage>
</organism>
<protein>
    <recommendedName>
        <fullName evidence="2">Retrovirus-related Pol polyprotein from transposon TNT 1-94-like beta-barrel domain-containing protein</fullName>
    </recommendedName>
</protein>
<dbReference type="Proteomes" id="UP001642502">
    <property type="component" value="Unassembled WGS sequence"/>
</dbReference>
<reference evidence="3 4" key="1">
    <citation type="submission" date="2024-01" db="EMBL/GenBank/DDBJ databases">
        <authorList>
            <person name="Allen C."/>
            <person name="Tagirdzhanova G."/>
        </authorList>
    </citation>
    <scope>NUCLEOTIDE SEQUENCE [LARGE SCALE GENOMIC DNA]</scope>
    <source>
        <strain evidence="3 4">CBS 119000</strain>
    </source>
</reference>
<dbReference type="InterPro" id="IPR054722">
    <property type="entry name" value="PolX-like_BBD"/>
</dbReference>
<feature type="region of interest" description="Disordered" evidence="1">
    <location>
        <begin position="265"/>
        <end position="330"/>
    </location>
</feature>
<name>A0ABP0DUJ2_9PEZI</name>
<evidence type="ECO:0000256" key="1">
    <source>
        <dbReference type="SAM" id="MobiDB-lite"/>
    </source>
</evidence>
<evidence type="ECO:0000259" key="2">
    <source>
        <dbReference type="Pfam" id="PF22936"/>
    </source>
</evidence>
<dbReference type="EMBL" id="CAWUON010000074">
    <property type="protein sequence ID" value="CAK7271529.1"/>
    <property type="molecule type" value="Genomic_DNA"/>
</dbReference>
<comment type="caution">
    <text evidence="3">The sequence shown here is derived from an EMBL/GenBank/DDBJ whole genome shotgun (WGS) entry which is preliminary data.</text>
</comment>
<proteinExistence type="predicted"/>
<accession>A0ABP0DUJ2</accession>
<evidence type="ECO:0000313" key="3">
    <source>
        <dbReference type="EMBL" id="CAK7271529.1"/>
    </source>
</evidence>
<feature type="domain" description="Retrovirus-related Pol polyprotein from transposon TNT 1-94-like beta-barrel" evidence="2">
    <location>
        <begin position="358"/>
        <end position="433"/>
    </location>
</feature>